<evidence type="ECO:0000313" key="1">
    <source>
        <dbReference type="EMBL" id="PWV70762.1"/>
    </source>
</evidence>
<organism evidence="1 2">
    <name type="scientific">Nocardia neocaledoniensis</name>
    <dbReference type="NCBI Taxonomy" id="236511"/>
    <lineage>
        <taxon>Bacteria</taxon>
        <taxon>Bacillati</taxon>
        <taxon>Actinomycetota</taxon>
        <taxon>Actinomycetes</taxon>
        <taxon>Mycobacteriales</taxon>
        <taxon>Nocardiaceae</taxon>
        <taxon>Nocardia</taxon>
    </lineage>
</organism>
<evidence type="ECO:0000313" key="2">
    <source>
        <dbReference type="Proteomes" id="UP000246410"/>
    </source>
</evidence>
<keyword evidence="2" id="KW-1185">Reference proteome</keyword>
<comment type="caution">
    <text evidence="1">The sequence shown here is derived from an EMBL/GenBank/DDBJ whole genome shotgun (WGS) entry which is preliminary data.</text>
</comment>
<gene>
    <name evidence="1" type="ORF">DFR69_112182</name>
</gene>
<proteinExistence type="predicted"/>
<name>A0A317N6Y3_9NOCA</name>
<dbReference type="EMBL" id="QGTL01000012">
    <property type="protein sequence ID" value="PWV70762.1"/>
    <property type="molecule type" value="Genomic_DNA"/>
</dbReference>
<protein>
    <submittedName>
        <fullName evidence="1">Uncharacterized protein</fullName>
    </submittedName>
</protein>
<reference evidence="1 2" key="1">
    <citation type="submission" date="2018-05" db="EMBL/GenBank/DDBJ databases">
        <title>Genomic Encyclopedia of Type Strains, Phase IV (KMG-IV): sequencing the most valuable type-strain genomes for metagenomic binning, comparative biology and taxonomic classification.</title>
        <authorList>
            <person name="Goeker M."/>
        </authorList>
    </citation>
    <scope>NUCLEOTIDE SEQUENCE [LARGE SCALE GENOMIC DNA]</scope>
    <source>
        <strain evidence="1 2">DSM 44717</strain>
    </source>
</reference>
<accession>A0A317N6Y3</accession>
<sequence>MATAVAVERFDRWVDVDLTVSTEFTEILAEVVHRRLRAADAVYFLRDLGDDAVCDHGRIHDEFNEFLTVDRTGREVALILASDD</sequence>
<dbReference type="AlphaFoldDB" id="A0A317N6Y3"/>
<dbReference type="Proteomes" id="UP000246410">
    <property type="component" value="Unassembled WGS sequence"/>
</dbReference>